<dbReference type="Gene3D" id="1.10.1370.10">
    <property type="entry name" value="Neurolysin, domain 3"/>
    <property type="match status" value="1"/>
</dbReference>
<evidence type="ECO:0000256" key="1">
    <source>
        <dbReference type="ARBA" id="ARBA00006040"/>
    </source>
</evidence>
<evidence type="ECO:0000259" key="11">
    <source>
        <dbReference type="Pfam" id="PF01432"/>
    </source>
</evidence>
<accession>A0A1N7FY74</accession>
<dbReference type="InterPro" id="IPR045090">
    <property type="entry name" value="Pept_M3A_M3B"/>
</dbReference>
<evidence type="ECO:0000256" key="9">
    <source>
        <dbReference type="RuleBase" id="RU003435"/>
    </source>
</evidence>
<gene>
    <name evidence="13" type="ORF">SAMN02745664_11921</name>
</gene>
<dbReference type="InterPro" id="IPR045666">
    <property type="entry name" value="OpdA_N"/>
</dbReference>
<name>A0A1N7FY74_9GAMM</name>
<dbReference type="EC" id="3.4.24.70" evidence="8"/>
<dbReference type="PROSITE" id="PS51318">
    <property type="entry name" value="TAT"/>
    <property type="match status" value="1"/>
</dbReference>
<comment type="catalytic activity">
    <reaction evidence="7">
        <text>Hydrolysis of oligopeptides, with broad specificity. Gly or Ala commonly occur as P1 or P1' residues, but more distant residues are also important, as is shown by the fact that Z-Gly-Pro-Gly-|-Gly-Pro-Ala is cleaved, but not Z-(Gly)(5).</text>
        <dbReference type="EC" id="3.4.24.70"/>
    </reaction>
</comment>
<dbReference type="PANTHER" id="PTHR43660:SF1">
    <property type="entry name" value="DIPEPTIDYL CARBOXYPEPTIDASE"/>
    <property type="match status" value="1"/>
</dbReference>
<dbReference type="AlphaFoldDB" id="A0A1N7FY74"/>
<dbReference type="Gene3D" id="3.40.390.10">
    <property type="entry name" value="Collagenase (Catalytic Domain)"/>
    <property type="match status" value="1"/>
</dbReference>
<evidence type="ECO:0000313" key="14">
    <source>
        <dbReference type="Proteomes" id="UP000187495"/>
    </source>
</evidence>
<evidence type="ECO:0000313" key="13">
    <source>
        <dbReference type="EMBL" id="SIS05227.1"/>
    </source>
</evidence>
<dbReference type="SUPFAM" id="SSF55486">
    <property type="entry name" value="Metalloproteases ('zincins'), catalytic domain"/>
    <property type="match status" value="1"/>
</dbReference>
<dbReference type="Gene3D" id="1.20.1050.40">
    <property type="entry name" value="Endopeptidase. Chain P, domain 1"/>
    <property type="match status" value="1"/>
</dbReference>
<keyword evidence="4 9" id="KW-0378">Hydrolase</keyword>
<organism evidence="13 14">
    <name type="scientific">Moraxella cuniculi DSM 21768</name>
    <dbReference type="NCBI Taxonomy" id="1122245"/>
    <lineage>
        <taxon>Bacteria</taxon>
        <taxon>Pseudomonadati</taxon>
        <taxon>Pseudomonadota</taxon>
        <taxon>Gammaproteobacteria</taxon>
        <taxon>Moraxellales</taxon>
        <taxon>Moraxellaceae</taxon>
        <taxon>Moraxella</taxon>
    </lineage>
</organism>
<evidence type="ECO:0000256" key="10">
    <source>
        <dbReference type="SAM" id="SignalP"/>
    </source>
</evidence>
<dbReference type="Pfam" id="PF01432">
    <property type="entry name" value="Peptidase_M3"/>
    <property type="match status" value="1"/>
</dbReference>
<comment type="similarity">
    <text evidence="1 9">Belongs to the peptidase M3 family.</text>
</comment>
<evidence type="ECO:0000256" key="4">
    <source>
        <dbReference type="ARBA" id="ARBA00022801"/>
    </source>
</evidence>
<evidence type="ECO:0000256" key="3">
    <source>
        <dbReference type="ARBA" id="ARBA00022723"/>
    </source>
</evidence>
<feature type="domain" description="Peptidase M3A/M3B catalytic" evidence="11">
    <location>
        <begin position="261"/>
        <end position="716"/>
    </location>
</feature>
<keyword evidence="14" id="KW-1185">Reference proteome</keyword>
<dbReference type="CDD" id="cd06456">
    <property type="entry name" value="M3A_DCP"/>
    <property type="match status" value="1"/>
</dbReference>
<dbReference type="InterPro" id="IPR024079">
    <property type="entry name" value="MetalloPept_cat_dom_sf"/>
</dbReference>
<dbReference type="EMBL" id="FTNU01000019">
    <property type="protein sequence ID" value="SIS05227.1"/>
    <property type="molecule type" value="Genomic_DNA"/>
</dbReference>
<dbReference type="Proteomes" id="UP000187495">
    <property type="component" value="Unassembled WGS sequence"/>
</dbReference>
<keyword evidence="6 9" id="KW-0482">Metalloprotease</keyword>
<evidence type="ECO:0000256" key="2">
    <source>
        <dbReference type="ARBA" id="ARBA00022670"/>
    </source>
</evidence>
<keyword evidence="3 9" id="KW-0479">Metal-binding</keyword>
<dbReference type="GO" id="GO:0006508">
    <property type="term" value="P:proteolysis"/>
    <property type="evidence" value="ECO:0007669"/>
    <property type="project" value="UniProtKB-KW"/>
</dbReference>
<keyword evidence="5 9" id="KW-0862">Zinc</keyword>
<sequence>MNRRNFLYGSMGATALGLFGLPKMALATLPTVSLQTPEHLSGNPLLDFSGLPKYSKIKPEHIMPAMQFLIDESKKVIEQVANQPNLTWDNFYFPLADIDEKFDRAWTSVSNLNSVANTPELREAYNSTRSVVSEFYTWRGMHKPLFDAMMTLKNSPEFAQYNAAQQKSIDDALLSFRLSGIDLPKNQQEQLADINKRLSELSTQFGNNVLDATNGWHKTFDTAEPLKGLNEAALQSAKKAAEDKGQTGYRIGLDTPSYTAVMNYADDAALRAEVYEAFFTRASELGPNAGKWDNGPVIAEILSLRLKKSKLLGFKNYAEYSLATKMADSPAEVMAFLTGLVNKSRSKAKTQVEELAKFAKTNYGVDKLNAWDMAYYTEKHKNALYSFDKEMLREYFPEDKVLSGLFEISKRLFGISIRPAKADVWDESVKFYEVYDALGQHKASFYLDMYARSNKRGGAWQSVAIDRIRRADGSLQLPVTVMAMNFRKPADGQPSLLLHDEVNTLFHEFGHGLQSMLTQMEILGVTGFNGIPWDAVEFNSQLMEGFTLDRKSLPLISAHYKTGEPLPSELLDKLLEAKHYQGAYRLIRQLEFGIFDMRANTEYTADKPSNYAQNLFLQVVDEVGVAHTPRYVRRPNFFTHLFSGGYAAGYYSYLWAELLASDGFAKFEEEGVLNPVTGKRLEDTILSQGGSRSPMELYINYRGRKPDPKALLATYGIE</sequence>
<proteinExistence type="inferred from homology"/>
<keyword evidence="2 9" id="KW-0645">Protease</keyword>
<dbReference type="InterPro" id="IPR024080">
    <property type="entry name" value="Neurolysin/TOP_N"/>
</dbReference>
<feature type="domain" description="Oligopeptidase A N-terminal" evidence="12">
    <location>
        <begin position="67"/>
        <end position="187"/>
    </location>
</feature>
<evidence type="ECO:0000259" key="12">
    <source>
        <dbReference type="Pfam" id="PF19310"/>
    </source>
</evidence>
<dbReference type="FunFam" id="3.40.390.10:FF:000009">
    <property type="entry name" value="Oligopeptidase A"/>
    <property type="match status" value="1"/>
</dbReference>
<reference evidence="14" key="1">
    <citation type="submission" date="2017-01" db="EMBL/GenBank/DDBJ databases">
        <authorList>
            <person name="Varghese N."/>
            <person name="Submissions S."/>
        </authorList>
    </citation>
    <scope>NUCLEOTIDE SEQUENCE [LARGE SCALE GENOMIC DNA]</scope>
    <source>
        <strain evidence="14">DSM 21768</strain>
    </source>
</reference>
<protein>
    <recommendedName>
        <fullName evidence="8">oligopeptidase A</fullName>
        <ecNumber evidence="8">3.4.24.70</ecNumber>
    </recommendedName>
</protein>
<evidence type="ECO:0000256" key="8">
    <source>
        <dbReference type="ARBA" id="ARBA00026100"/>
    </source>
</evidence>
<dbReference type="GO" id="GO:0005829">
    <property type="term" value="C:cytosol"/>
    <property type="evidence" value="ECO:0007669"/>
    <property type="project" value="UniProtKB-ARBA"/>
</dbReference>
<dbReference type="InterPro" id="IPR001567">
    <property type="entry name" value="Pept_M3A_M3B_dom"/>
</dbReference>
<evidence type="ECO:0000256" key="7">
    <source>
        <dbReference type="ARBA" id="ARBA00024603"/>
    </source>
</evidence>
<dbReference type="InterPro" id="IPR006311">
    <property type="entry name" value="TAT_signal"/>
</dbReference>
<dbReference type="InterPro" id="IPR034005">
    <property type="entry name" value="M3A_DCP"/>
</dbReference>
<dbReference type="InterPro" id="IPR024077">
    <property type="entry name" value="Neurolysin/TOP_dom2"/>
</dbReference>
<dbReference type="PANTHER" id="PTHR43660">
    <property type="entry name" value="DIPEPTIDYL CARBOXYPEPTIDASE"/>
    <property type="match status" value="1"/>
</dbReference>
<keyword evidence="10" id="KW-0732">Signal</keyword>
<dbReference type="GO" id="GO:0046872">
    <property type="term" value="F:metal ion binding"/>
    <property type="evidence" value="ECO:0007669"/>
    <property type="project" value="UniProtKB-UniRule"/>
</dbReference>
<dbReference type="GO" id="GO:0004222">
    <property type="term" value="F:metalloendopeptidase activity"/>
    <property type="evidence" value="ECO:0007669"/>
    <property type="project" value="UniProtKB-EC"/>
</dbReference>
<dbReference type="RefSeq" id="WP_078310302.1">
    <property type="nucleotide sequence ID" value="NZ_FTNU01000019.1"/>
</dbReference>
<dbReference type="Pfam" id="PF19310">
    <property type="entry name" value="TOP_N"/>
    <property type="match status" value="1"/>
</dbReference>
<comment type="cofactor">
    <cofactor evidence="9">
        <name>Zn(2+)</name>
        <dbReference type="ChEBI" id="CHEBI:29105"/>
    </cofactor>
    <text evidence="9">Binds 1 zinc ion.</text>
</comment>
<evidence type="ECO:0000256" key="5">
    <source>
        <dbReference type="ARBA" id="ARBA00022833"/>
    </source>
</evidence>
<feature type="signal peptide" evidence="10">
    <location>
        <begin position="1"/>
        <end position="27"/>
    </location>
</feature>
<feature type="chain" id="PRO_5012704044" description="oligopeptidase A" evidence="10">
    <location>
        <begin position="28"/>
        <end position="718"/>
    </location>
</feature>
<evidence type="ECO:0000256" key="6">
    <source>
        <dbReference type="ARBA" id="ARBA00023049"/>
    </source>
</evidence>